<protein>
    <submittedName>
        <fullName evidence="2">Uncharacterized protein</fullName>
    </submittedName>
</protein>
<gene>
    <name evidence="2" type="ORF">NDU88_005196</name>
</gene>
<dbReference type="EMBL" id="JANPWB010000004">
    <property type="protein sequence ID" value="KAJ1195931.1"/>
    <property type="molecule type" value="Genomic_DNA"/>
</dbReference>
<sequence length="1258" mass="134022">MASAQSCMHRLSLGGPLSPAWPQLRAPRTGSPWADPSLPHGLSSELHAPALPGRTPLSRMAQLRAAYTGSPWADPSLPHGLSTELHTLALPGRTPLSCMASAQSCMHRLSLGGPLSPAWPQLRAPRTGFPWADPSLPHGLSTELHTLALPGRTPLSRMASAQGSMHWLSLADPSLPHGSAQGCIHWLSLGGPLTPAWPQHRAPYTGSPWADPSLPHGLSSELHALALPGRTPLSRMASAQSSMHWLSLGGPLSPAWPQLRAPCTGSPWRTPLSRMAQLRAAYTGSPWADPSLPHGLSTELHTPALPGRTPLSRMASAQSSMHWLSLGGPLSPVWPQLRAAYTGSPWLDPSLPHGLSTELHKPVLPGWTPLSRMASAQSSMHWLSLADSSLPHGHSSELHALALTGRTPLSRMASAQSSTHWLSLGRPLSRAWPQLRAPCTGSPWADPSLPHGLSTELHKPVLPGWTPFSRMASAQSCIQWLSHGRPFSPALPQLRAPRTGSPWADPSLPHVLSSELHAPVLPGRTPLSRMASAQSSTHWLSLADPSLPHGSAQGCIHWLSLGGPLTPAWPQHRAPYTGSPWADPSLPHGLSSELHALALPGRTPLSRMASAQSSMHWLSLGGPLSPAWPQLRAPCTGSPWRTPLSRMAQLRAAYTGSPWADPSLPHGLSTELHTPALPGRTPLSRMSSAQSSTHRFSLGGPLSPAWPQLRAPRTGSPWADPSLPHGLSTELHTLALPGRTPLSRMASAQSSMHWLSLGGPLSPAWPQLRAPCTGSPWRSPLSRMAQLRAAYTVSPWADPSLPHGLSTELHTPALPGRTPLSRMASAQSSMHWLSLGGPLSPVWPQLRAAYTGSPWLDPSLPHGLSTELHKPVLPGWTPLSRMASAQSSMHWLSLADSSLPHGLSSELHALALTGRTPLSRMASAQSCIQWLSHGRPLSPAWPQLRAPRIGSPWADPSLVHGLSSELHAPALPGRTPLSRMASAQSSINRFFLGGPLSPTWPQLRAPCTGSPWADPSLPHGLSTELYKPVLPGWTPFSRMASAQSCIQWLSHGRPLSPAWPQLRAPRTGSPWADPSLPHGLSSELHAPVLPGRTPLSRMASAQSSINRFSLGGPLSPAWPQLRAPCTGSPWADPSLPHGLSTELHKPVLPGRTPLSCMASAQSCLHWLSLGGPLSPAWPQLRAAYTGSPWADPSLPHGLSSELHALALTGRTPLSRMASAQSSTHWLSLGGPLSRAWPQLRAPCTGSPWADPSLPHGLS</sequence>
<proteinExistence type="predicted"/>
<evidence type="ECO:0000256" key="1">
    <source>
        <dbReference type="SAM" id="MobiDB-lite"/>
    </source>
</evidence>
<reference evidence="2" key="1">
    <citation type="journal article" date="2022" name="bioRxiv">
        <title>Sequencing and chromosome-scale assembly of the giantPleurodeles waltlgenome.</title>
        <authorList>
            <person name="Brown T."/>
            <person name="Elewa A."/>
            <person name="Iarovenko S."/>
            <person name="Subramanian E."/>
            <person name="Araus A.J."/>
            <person name="Petzold A."/>
            <person name="Susuki M."/>
            <person name="Suzuki K.-i.T."/>
            <person name="Hayashi T."/>
            <person name="Toyoda A."/>
            <person name="Oliveira C."/>
            <person name="Osipova E."/>
            <person name="Leigh N.D."/>
            <person name="Simon A."/>
            <person name="Yun M.H."/>
        </authorList>
    </citation>
    <scope>NUCLEOTIDE SEQUENCE</scope>
    <source>
        <strain evidence="2">20211129_DDA</strain>
        <tissue evidence="2">Liver</tissue>
    </source>
</reference>
<comment type="caution">
    <text evidence="2">The sequence shown here is derived from an EMBL/GenBank/DDBJ whole genome shotgun (WGS) entry which is preliminary data.</text>
</comment>
<evidence type="ECO:0000313" key="2">
    <source>
        <dbReference type="EMBL" id="KAJ1195931.1"/>
    </source>
</evidence>
<dbReference type="Proteomes" id="UP001066276">
    <property type="component" value="Chromosome 2_2"/>
</dbReference>
<evidence type="ECO:0000313" key="3">
    <source>
        <dbReference type="Proteomes" id="UP001066276"/>
    </source>
</evidence>
<feature type="region of interest" description="Disordered" evidence="1">
    <location>
        <begin position="18"/>
        <end position="53"/>
    </location>
</feature>
<accession>A0AAV7V564</accession>
<organism evidence="2 3">
    <name type="scientific">Pleurodeles waltl</name>
    <name type="common">Iberian ribbed newt</name>
    <dbReference type="NCBI Taxonomy" id="8319"/>
    <lineage>
        <taxon>Eukaryota</taxon>
        <taxon>Metazoa</taxon>
        <taxon>Chordata</taxon>
        <taxon>Craniata</taxon>
        <taxon>Vertebrata</taxon>
        <taxon>Euteleostomi</taxon>
        <taxon>Amphibia</taxon>
        <taxon>Batrachia</taxon>
        <taxon>Caudata</taxon>
        <taxon>Salamandroidea</taxon>
        <taxon>Salamandridae</taxon>
        <taxon>Pleurodelinae</taxon>
        <taxon>Pleurodeles</taxon>
    </lineage>
</organism>
<keyword evidence="3" id="KW-1185">Reference proteome</keyword>
<dbReference type="AlphaFoldDB" id="A0AAV7V564"/>
<name>A0AAV7V564_PLEWA</name>